<feature type="domain" description="NAD(P)-binding" evidence="1">
    <location>
        <begin position="6"/>
        <end position="180"/>
    </location>
</feature>
<organism evidence="2 3">
    <name type="scientific">Nocardia veterana</name>
    <dbReference type="NCBI Taxonomy" id="132249"/>
    <lineage>
        <taxon>Bacteria</taxon>
        <taxon>Bacillati</taxon>
        <taxon>Actinomycetota</taxon>
        <taxon>Actinomycetes</taxon>
        <taxon>Mycobacteriales</taxon>
        <taxon>Nocardiaceae</taxon>
        <taxon>Nocardia</taxon>
    </lineage>
</organism>
<dbReference type="InterPro" id="IPR036291">
    <property type="entry name" value="NAD(P)-bd_dom_sf"/>
</dbReference>
<dbReference type="Proteomes" id="UP000523447">
    <property type="component" value="Unassembled WGS sequence"/>
</dbReference>
<dbReference type="AlphaFoldDB" id="A0A7X6RIU4"/>
<evidence type="ECO:0000313" key="3">
    <source>
        <dbReference type="Proteomes" id="UP000523447"/>
    </source>
</evidence>
<dbReference type="EMBL" id="JAAXPE010000013">
    <property type="protein sequence ID" value="NKY86929.1"/>
    <property type="molecule type" value="Genomic_DNA"/>
</dbReference>
<dbReference type="Gene3D" id="3.40.50.720">
    <property type="entry name" value="NAD(P)-binding Rossmann-like Domain"/>
    <property type="match status" value="1"/>
</dbReference>
<dbReference type="RefSeq" id="WP_040720029.1">
    <property type="nucleotide sequence ID" value="NZ_CAWPHS010000005.1"/>
</dbReference>
<name>A0A7X6RIU4_9NOCA</name>
<keyword evidence="3" id="KW-1185">Reference proteome</keyword>
<gene>
    <name evidence="2" type="ORF">HGA07_14955</name>
</gene>
<evidence type="ECO:0000313" key="2">
    <source>
        <dbReference type="EMBL" id="NKY86929.1"/>
    </source>
</evidence>
<dbReference type="SUPFAM" id="SSF51735">
    <property type="entry name" value="NAD(P)-binding Rossmann-fold domains"/>
    <property type="match status" value="1"/>
</dbReference>
<sequence length="279" mass="29313">MIVVTGATGNVGRPLVRMLAASGEQVIAVSRGLPADLPHGVRHVAADLAQPRAVATAFDGADRLFLLLAPGALSTDVPELLRAARAGGVGRVVLLSSQGVATRPDSPSHGQFGKQVETAVQNSGLEWTILRPSGFHSNAAMWAEQVRGQRTVSAPFGDVAIPFVDPEDIAAVAAAALRQPDHVGRTYVLTGPIPESPRDRVRVLAETLGEPVRFVDQTPEQARTALRTVMPADAADTTLAILGAPTAEELQVSGDVAAVLGRPPQPFAAWARRSIDMFR</sequence>
<dbReference type="PANTHER" id="PTHR43162">
    <property type="match status" value="1"/>
</dbReference>
<proteinExistence type="predicted"/>
<dbReference type="InterPro" id="IPR016040">
    <property type="entry name" value="NAD(P)-bd_dom"/>
</dbReference>
<reference evidence="2 3" key="1">
    <citation type="submission" date="2020-04" db="EMBL/GenBank/DDBJ databases">
        <title>MicrobeNet Type strains.</title>
        <authorList>
            <person name="Nicholson A.C."/>
        </authorList>
    </citation>
    <scope>NUCLEOTIDE SEQUENCE [LARGE SCALE GENOMIC DNA]</scope>
    <source>
        <strain evidence="2 3">DSM 44445</strain>
    </source>
</reference>
<dbReference type="Pfam" id="PF13460">
    <property type="entry name" value="NAD_binding_10"/>
    <property type="match status" value="1"/>
</dbReference>
<dbReference type="PANTHER" id="PTHR43162:SF1">
    <property type="entry name" value="PRESTALK A DIFFERENTIATION PROTEIN A"/>
    <property type="match status" value="1"/>
</dbReference>
<evidence type="ECO:0000259" key="1">
    <source>
        <dbReference type="Pfam" id="PF13460"/>
    </source>
</evidence>
<accession>A0A7X6RIU4</accession>
<dbReference type="InterPro" id="IPR051604">
    <property type="entry name" value="Ergot_Alk_Oxidoreductase"/>
</dbReference>
<protein>
    <submittedName>
        <fullName evidence="2">NAD(P)H-binding protein</fullName>
    </submittedName>
</protein>
<comment type="caution">
    <text evidence="2">The sequence shown here is derived from an EMBL/GenBank/DDBJ whole genome shotgun (WGS) entry which is preliminary data.</text>
</comment>